<proteinExistence type="predicted"/>
<evidence type="ECO:0000313" key="2">
    <source>
        <dbReference type="Proteomes" id="UP000078555"/>
    </source>
</evidence>
<reference evidence="2" key="1">
    <citation type="submission" date="2016-05" db="EMBL/GenBank/DDBJ databases">
        <authorList>
            <person name="Naeem Raeece"/>
        </authorList>
    </citation>
    <scope>NUCLEOTIDE SEQUENCE [LARGE SCALE GENOMIC DNA]</scope>
</reference>
<keyword evidence="2" id="KW-1185">Reference proteome</keyword>
<dbReference type="Proteomes" id="UP000078555">
    <property type="component" value="Unassembled WGS sequence"/>
</dbReference>
<evidence type="ECO:0000313" key="1">
    <source>
        <dbReference type="EMBL" id="SBT58581.1"/>
    </source>
</evidence>
<sequence length="116" mass="13870">MKTIVYKPEHSNCRSVCSNDKMKKLFGCHHCINICSTIIYYFNDISYDPYSPLLVNNNRCHYFNYWLNSEERAIKNYDYDTSEFYNKLNNLINLEPKSNVCKSLTRRVDDDIFNNL</sequence>
<dbReference type="EMBL" id="FLRD01001914">
    <property type="protein sequence ID" value="SBT58581.1"/>
    <property type="molecule type" value="Genomic_DNA"/>
</dbReference>
<protein>
    <submittedName>
        <fullName evidence="1">PIR Superfamily Protein</fullName>
    </submittedName>
</protein>
<name>A0A1A9AQY0_PLAOA</name>
<dbReference type="AlphaFoldDB" id="A0A1A9AQY0"/>
<gene>
    <name evidence="1" type="ORF">POVWA1_088800</name>
</gene>
<accession>A0A1A9AQY0</accession>
<organism evidence="1 2">
    <name type="scientific">Plasmodium ovale wallikeri</name>
    <dbReference type="NCBI Taxonomy" id="864142"/>
    <lineage>
        <taxon>Eukaryota</taxon>
        <taxon>Sar</taxon>
        <taxon>Alveolata</taxon>
        <taxon>Apicomplexa</taxon>
        <taxon>Aconoidasida</taxon>
        <taxon>Haemosporida</taxon>
        <taxon>Plasmodiidae</taxon>
        <taxon>Plasmodium</taxon>
        <taxon>Plasmodium (Plasmodium)</taxon>
    </lineage>
</organism>